<organism evidence="2 3">
    <name type="scientific">Colletotrichum higginsianum (strain IMI 349063)</name>
    <name type="common">Crucifer anthracnose fungus</name>
    <dbReference type="NCBI Taxonomy" id="759273"/>
    <lineage>
        <taxon>Eukaryota</taxon>
        <taxon>Fungi</taxon>
        <taxon>Dikarya</taxon>
        <taxon>Ascomycota</taxon>
        <taxon>Pezizomycotina</taxon>
        <taxon>Sordariomycetes</taxon>
        <taxon>Hypocreomycetidae</taxon>
        <taxon>Glomerellales</taxon>
        <taxon>Glomerellaceae</taxon>
        <taxon>Colletotrichum</taxon>
        <taxon>Colletotrichum destructivum species complex</taxon>
    </lineage>
</organism>
<name>H1VMY1_COLHI</name>
<evidence type="ECO:0000256" key="1">
    <source>
        <dbReference type="SAM" id="MobiDB-lite"/>
    </source>
</evidence>
<dbReference type="Proteomes" id="UP000007174">
    <property type="component" value="Unassembled WGS sequence"/>
</dbReference>
<protein>
    <submittedName>
        <fullName evidence="2">Uncharacterized protein</fullName>
    </submittedName>
</protein>
<gene>
    <name evidence="2" type="ORF">CH063_11819</name>
</gene>
<proteinExistence type="predicted"/>
<evidence type="ECO:0000313" key="2">
    <source>
        <dbReference type="EMBL" id="CCF41585.1"/>
    </source>
</evidence>
<dbReference type="HOGENOM" id="CLU_2183774_0_0_1"/>
<feature type="region of interest" description="Disordered" evidence="1">
    <location>
        <begin position="80"/>
        <end position="109"/>
    </location>
</feature>
<dbReference type="AlphaFoldDB" id="H1VMY1"/>
<reference evidence="3" key="1">
    <citation type="journal article" date="2012" name="Nat. Genet.">
        <title>Lifestyle transitions in plant pathogenic Colletotrichum fungi deciphered by genome and transcriptome analyses.</title>
        <authorList>
            <person name="O'Connell R.J."/>
            <person name="Thon M.R."/>
            <person name="Hacquard S."/>
            <person name="Amyotte S.G."/>
            <person name="Kleemann J."/>
            <person name="Torres M.F."/>
            <person name="Damm U."/>
            <person name="Buiate E.A."/>
            <person name="Epstein L."/>
            <person name="Alkan N."/>
            <person name="Altmueller J."/>
            <person name="Alvarado-Balderrama L."/>
            <person name="Bauser C.A."/>
            <person name="Becker C."/>
            <person name="Birren B.W."/>
            <person name="Chen Z."/>
            <person name="Choi J."/>
            <person name="Crouch J.A."/>
            <person name="Duvick J.P."/>
            <person name="Farman M.A."/>
            <person name="Gan P."/>
            <person name="Heiman D."/>
            <person name="Henrissat B."/>
            <person name="Howard R.J."/>
            <person name="Kabbage M."/>
            <person name="Koch C."/>
            <person name="Kracher B."/>
            <person name="Kubo Y."/>
            <person name="Law A.D."/>
            <person name="Lebrun M.-H."/>
            <person name="Lee Y.-H."/>
            <person name="Miyara I."/>
            <person name="Moore N."/>
            <person name="Neumann U."/>
            <person name="Nordstroem K."/>
            <person name="Panaccione D.G."/>
            <person name="Panstruga R."/>
            <person name="Place M."/>
            <person name="Proctor R.H."/>
            <person name="Prusky D."/>
            <person name="Rech G."/>
            <person name="Reinhardt R."/>
            <person name="Rollins J.A."/>
            <person name="Rounsley S."/>
            <person name="Schardl C.L."/>
            <person name="Schwartz D.C."/>
            <person name="Shenoy N."/>
            <person name="Shirasu K."/>
            <person name="Sikhakolli U.R."/>
            <person name="Stueber K."/>
            <person name="Sukno S.A."/>
            <person name="Sweigard J.A."/>
            <person name="Takano Y."/>
            <person name="Takahara H."/>
            <person name="Trail F."/>
            <person name="van der Does H.C."/>
            <person name="Voll L.M."/>
            <person name="Will I."/>
            <person name="Young S."/>
            <person name="Zeng Q."/>
            <person name="Zhang J."/>
            <person name="Zhou S."/>
            <person name="Dickman M.B."/>
            <person name="Schulze-Lefert P."/>
            <person name="Ver Loren van Themaat E."/>
            <person name="Ma L.-J."/>
            <person name="Vaillancourt L.J."/>
        </authorList>
    </citation>
    <scope>NUCLEOTIDE SEQUENCE [LARGE SCALE GENOMIC DNA]</scope>
    <source>
        <strain evidence="3">IMI 349063</strain>
    </source>
</reference>
<evidence type="ECO:0000313" key="3">
    <source>
        <dbReference type="Proteomes" id="UP000007174"/>
    </source>
</evidence>
<sequence>MMRPVGGWEKTLASGINFGGEVRGLSPAIWSDVTGGGRGRHRKSEFYLLRTTGFCVNEIYIHNHAASTDEMFTVTAESRCDGWSKAPGKPSKEREGGHGWQLEHQSQLT</sequence>
<dbReference type="EMBL" id="CACQ02004792">
    <property type="protein sequence ID" value="CCF41585.1"/>
    <property type="molecule type" value="Genomic_DNA"/>
</dbReference>
<accession>H1VMY1</accession>